<dbReference type="AlphaFoldDB" id="A0A163JTT4"/>
<evidence type="ECO:0000313" key="2">
    <source>
        <dbReference type="Proteomes" id="UP000078561"/>
    </source>
</evidence>
<dbReference type="InParanoid" id="A0A163JTT4"/>
<keyword evidence="2" id="KW-1185">Reference proteome</keyword>
<dbReference type="Proteomes" id="UP000078561">
    <property type="component" value="Unassembled WGS sequence"/>
</dbReference>
<evidence type="ECO:0000313" key="1">
    <source>
        <dbReference type="EMBL" id="SAM04746.1"/>
    </source>
</evidence>
<accession>A0A163JTT4</accession>
<organism evidence="1">
    <name type="scientific">Absidia glauca</name>
    <name type="common">Pin mould</name>
    <dbReference type="NCBI Taxonomy" id="4829"/>
    <lineage>
        <taxon>Eukaryota</taxon>
        <taxon>Fungi</taxon>
        <taxon>Fungi incertae sedis</taxon>
        <taxon>Mucoromycota</taxon>
        <taxon>Mucoromycotina</taxon>
        <taxon>Mucoromycetes</taxon>
        <taxon>Mucorales</taxon>
        <taxon>Cunninghamellaceae</taxon>
        <taxon>Absidia</taxon>
    </lineage>
</organism>
<protein>
    <submittedName>
        <fullName evidence="1">Uncharacterized protein</fullName>
    </submittedName>
</protein>
<sequence>MAMESTMTLSCDIKQWASRHRRHRLRYRRRHRRSRDLLSKRKCWSCNFSNPAVPRFMPTNEKWLNHADKIPLLGGSNGRNLVQDQSAKRELIAMRSSATAAFVNSEWTFAGFQPFEKLRQKKFRTASKTFFRDDHGEGGTSMHIPLELQIDRFEMWSPWLSSRGGMVMACDGERPLAYLVTYLETLTVHSGKPYEQAHPIRIEIQPR</sequence>
<reference evidence="1" key="1">
    <citation type="submission" date="2016-04" db="EMBL/GenBank/DDBJ databases">
        <authorList>
            <person name="Evans L.H."/>
            <person name="Alamgir A."/>
            <person name="Owens N."/>
            <person name="Weber N.D."/>
            <person name="Virtaneva K."/>
            <person name="Barbian K."/>
            <person name="Babar A."/>
            <person name="Rosenke K."/>
        </authorList>
    </citation>
    <scope>NUCLEOTIDE SEQUENCE [LARGE SCALE GENOMIC DNA]</scope>
    <source>
        <strain evidence="1">CBS 101.48</strain>
    </source>
</reference>
<name>A0A163JTT4_ABSGL</name>
<gene>
    <name evidence="1" type="primary">ABSGL_10612.1 scaffold 12026</name>
</gene>
<dbReference type="EMBL" id="LT554414">
    <property type="protein sequence ID" value="SAM04746.1"/>
    <property type="molecule type" value="Genomic_DNA"/>
</dbReference>
<proteinExistence type="predicted"/>